<keyword evidence="4" id="KW-1185">Reference proteome</keyword>
<organism evidence="3 4">
    <name type="scientific">Desulfovibrio fairfieldensis</name>
    <dbReference type="NCBI Taxonomy" id="44742"/>
    <lineage>
        <taxon>Bacteria</taxon>
        <taxon>Pseudomonadati</taxon>
        <taxon>Thermodesulfobacteriota</taxon>
        <taxon>Desulfovibrionia</taxon>
        <taxon>Desulfovibrionales</taxon>
        <taxon>Desulfovibrionaceae</taxon>
        <taxon>Desulfovibrio</taxon>
    </lineage>
</organism>
<proteinExistence type="predicted"/>
<dbReference type="Gene3D" id="3.40.190.10">
    <property type="entry name" value="Periplasmic binding protein-like II"/>
    <property type="match status" value="2"/>
</dbReference>
<evidence type="ECO:0000313" key="4">
    <source>
        <dbReference type="Proteomes" id="UP000069241"/>
    </source>
</evidence>
<feature type="chain" id="PRO_5007141317" evidence="1">
    <location>
        <begin position="26"/>
        <end position="360"/>
    </location>
</feature>
<evidence type="ECO:0000313" key="3">
    <source>
        <dbReference type="EMBL" id="AMD90815.1"/>
    </source>
</evidence>
<dbReference type="STRING" id="44742.AXF13_12165"/>
<accession>A0A109W4R3</accession>
<sequence>MKLRNLLGPALAAVLFLAAAPVLQAKELVKVPMGWMNENETFAAWLAHERGWDKEEGLDFEVNYFNSGMDIVNATPSGSWVVAGNGAVPGVWGGLRYDTYVIAIGNDESYTNGVLVRPDSPIAKVKGWNKDFPDVLGSPETVRGKTFLCTTMSSPHMALSSWLKVLGLTDKDVVIKNMDQPQALGAFENGTGDGVALWAPHLYVGEAKGWRLAGNIKNCGQTLPIVIQADKKYADAHPEVITGFLRAYMRGIHMLKNEPAESLVPLYRRFFMDWAGQQYTPEVALKDIKTHPVFNYEEQLRLLDNSKGMSEAQQWQRYLAAFFTQLGRLTPEEYERVKNADYVTDKFMKMVKTPIPPYAK</sequence>
<keyword evidence="1" id="KW-0732">Signal</keyword>
<evidence type="ECO:0000259" key="2">
    <source>
        <dbReference type="Pfam" id="PF09084"/>
    </source>
</evidence>
<reference evidence="4" key="1">
    <citation type="submission" date="2016-02" db="EMBL/GenBank/DDBJ databases">
        <authorList>
            <person name="Holder M.E."/>
            <person name="Ajami N.J."/>
            <person name="Petrosino J.F."/>
        </authorList>
    </citation>
    <scope>NUCLEOTIDE SEQUENCE [LARGE SCALE GENOMIC DNA]</scope>
    <source>
        <strain evidence="4">CCUG 45958</strain>
    </source>
</reference>
<gene>
    <name evidence="3" type="ORF">AXF13_12165</name>
</gene>
<feature type="domain" description="SsuA/THI5-like" evidence="2">
    <location>
        <begin position="46"/>
        <end position="261"/>
    </location>
</feature>
<dbReference type="Proteomes" id="UP000069241">
    <property type="component" value="Chromosome"/>
</dbReference>
<dbReference type="EMBL" id="CP014229">
    <property type="protein sequence ID" value="AMD90815.1"/>
    <property type="molecule type" value="Genomic_DNA"/>
</dbReference>
<dbReference type="SUPFAM" id="SSF53850">
    <property type="entry name" value="Periplasmic binding protein-like II"/>
    <property type="match status" value="1"/>
</dbReference>
<dbReference type="Pfam" id="PF09084">
    <property type="entry name" value="NMT1"/>
    <property type="match status" value="1"/>
</dbReference>
<dbReference type="PANTHER" id="PTHR30024">
    <property type="entry name" value="ALIPHATIC SULFONATES-BINDING PROTEIN-RELATED"/>
    <property type="match status" value="1"/>
</dbReference>
<evidence type="ECO:0000256" key="1">
    <source>
        <dbReference type="SAM" id="SignalP"/>
    </source>
</evidence>
<dbReference type="InterPro" id="IPR015168">
    <property type="entry name" value="SsuA/THI5"/>
</dbReference>
<dbReference type="KEGG" id="dfi:AXF13_12165"/>
<dbReference type="AlphaFoldDB" id="A0A109W4R3"/>
<protein>
    <submittedName>
        <fullName evidence="3">Nitrate ABC transporter substrate-binding protein</fullName>
    </submittedName>
</protein>
<name>A0A109W4R3_9BACT</name>
<feature type="signal peptide" evidence="1">
    <location>
        <begin position="1"/>
        <end position="25"/>
    </location>
</feature>
<dbReference type="RefSeq" id="WP_062253592.1">
    <property type="nucleotide sequence ID" value="NZ_CP014229.1"/>
</dbReference>